<evidence type="ECO:0000256" key="3">
    <source>
        <dbReference type="ARBA" id="ARBA00022475"/>
    </source>
</evidence>
<name>A0A9X2KJS7_9SPHN</name>
<evidence type="ECO:0000256" key="1">
    <source>
        <dbReference type="ARBA" id="ARBA00004308"/>
    </source>
</evidence>
<dbReference type="Proteomes" id="UP001139451">
    <property type="component" value="Unassembled WGS sequence"/>
</dbReference>
<protein>
    <submittedName>
        <fullName evidence="6">ABC transporter substrate-binding protein</fullName>
    </submittedName>
</protein>
<evidence type="ECO:0000313" key="7">
    <source>
        <dbReference type="Proteomes" id="UP001139451"/>
    </source>
</evidence>
<gene>
    <name evidence="6" type="ORF">M9978_05110</name>
</gene>
<dbReference type="RefSeq" id="WP_254291901.1">
    <property type="nucleotide sequence ID" value="NZ_JAMLDX010000003.1"/>
</dbReference>
<dbReference type="CDD" id="cd13553">
    <property type="entry name" value="PBP2_NrtA_CpmA_like"/>
    <property type="match status" value="1"/>
</dbReference>
<keyword evidence="3" id="KW-1003">Cell membrane</keyword>
<dbReference type="PANTHER" id="PTHR30024">
    <property type="entry name" value="ALIPHATIC SULFONATES-BINDING PROTEIN-RELATED"/>
    <property type="match status" value="1"/>
</dbReference>
<sequence length="474" mass="50248">MDAISGFRINRRAVTAVVIASVALAGCGKGEAPAGGGDLAKLAAEKGIEKSNLKLGFIKLTDMAPLAIAKEKGFFAEEGLNVTLEPQANWKVLLDGVSGGQLDGAHMLAGHPLASAAGIGSKVKIVTPMSLDINGKAVTVSNRVYDMIAPSLPKGADGKFAQPVSAAALKPVVAKFKAEGKPFKMGMVFPVSTHNYILRYWLAAGGLNPGFYLPGDTAGVTSAEVQLSVTPPPQMPATLEAGTIEGYSVGEPWNQASVAKKIGHPIIVDPDIAGLTGDKVFGLTEEFTKKNPKTTQAILRALIRAAMWLDAENGKNRAEAVKILASPKYVGADEKVLMASMTGKFTFAEGDTRDTPEFNLFFSQEASYPFYSDGIWFLTQMRRWGQIAESKADAWYLDTVKAAYRPDLYMAAAKSLVADGKADASAFPESDGFRTYTKPAIDRMAFDPRKPAAYAASFAIGLKDGQTVTPAGVK</sequence>
<proteinExistence type="predicted"/>
<comment type="caution">
    <text evidence="6">The sequence shown here is derived from an EMBL/GenBank/DDBJ whole genome shotgun (WGS) entry which is preliminary data.</text>
</comment>
<evidence type="ECO:0000256" key="5">
    <source>
        <dbReference type="ARBA" id="ARBA00023136"/>
    </source>
</evidence>
<keyword evidence="4" id="KW-0997">Cell inner membrane</keyword>
<keyword evidence="2" id="KW-0813">Transport</keyword>
<organism evidence="6 7">
    <name type="scientific">Sphingomonas tagetis</name>
    <dbReference type="NCBI Taxonomy" id="2949092"/>
    <lineage>
        <taxon>Bacteria</taxon>
        <taxon>Pseudomonadati</taxon>
        <taxon>Pseudomonadota</taxon>
        <taxon>Alphaproteobacteria</taxon>
        <taxon>Sphingomonadales</taxon>
        <taxon>Sphingomonadaceae</taxon>
        <taxon>Sphingomonas</taxon>
    </lineage>
</organism>
<reference evidence="6" key="1">
    <citation type="submission" date="2022-05" db="EMBL/GenBank/DDBJ databases">
        <title>Sphingomonas sp. strain MG17 Genome sequencing and assembly.</title>
        <authorList>
            <person name="Kim I."/>
        </authorList>
    </citation>
    <scope>NUCLEOTIDE SEQUENCE</scope>
    <source>
        <strain evidence="6">MG17</strain>
    </source>
</reference>
<keyword evidence="5" id="KW-0472">Membrane</keyword>
<dbReference type="GO" id="GO:0012505">
    <property type="term" value="C:endomembrane system"/>
    <property type="evidence" value="ECO:0007669"/>
    <property type="project" value="UniProtKB-SubCell"/>
</dbReference>
<dbReference type="InterPro" id="IPR044527">
    <property type="entry name" value="NrtA/CpmA_ABC-bd_dom"/>
</dbReference>
<dbReference type="AlphaFoldDB" id="A0A9X2KJS7"/>
<dbReference type="SUPFAM" id="SSF53850">
    <property type="entry name" value="Periplasmic binding protein-like II"/>
    <property type="match status" value="1"/>
</dbReference>
<accession>A0A9X2KJS7</accession>
<keyword evidence="7" id="KW-1185">Reference proteome</keyword>
<evidence type="ECO:0000256" key="4">
    <source>
        <dbReference type="ARBA" id="ARBA00022519"/>
    </source>
</evidence>
<dbReference type="PANTHER" id="PTHR30024:SF43">
    <property type="entry name" value="BLL4572 PROTEIN"/>
    <property type="match status" value="1"/>
</dbReference>
<dbReference type="Gene3D" id="3.40.190.10">
    <property type="entry name" value="Periplasmic binding protein-like II"/>
    <property type="match status" value="2"/>
</dbReference>
<evidence type="ECO:0000313" key="6">
    <source>
        <dbReference type="EMBL" id="MCP3729804.1"/>
    </source>
</evidence>
<evidence type="ECO:0000256" key="2">
    <source>
        <dbReference type="ARBA" id="ARBA00022448"/>
    </source>
</evidence>
<comment type="subcellular location">
    <subcellularLocation>
        <location evidence="1">Endomembrane system</location>
    </subcellularLocation>
</comment>
<dbReference type="Pfam" id="PF13379">
    <property type="entry name" value="NMT1_2"/>
    <property type="match status" value="1"/>
</dbReference>
<dbReference type="EMBL" id="JAMLDX010000003">
    <property type="protein sequence ID" value="MCP3729804.1"/>
    <property type="molecule type" value="Genomic_DNA"/>
</dbReference>